<gene>
    <name evidence="2" type="ORF">RFM27_02860</name>
</gene>
<dbReference type="Proteomes" id="UP001271780">
    <property type="component" value="Unassembled WGS sequence"/>
</dbReference>
<protein>
    <recommendedName>
        <fullName evidence="4">Secreted protein</fullName>
    </recommendedName>
</protein>
<accession>A0ABU4XBS6</accession>
<keyword evidence="3" id="KW-1185">Reference proteome</keyword>
<evidence type="ECO:0008006" key="4">
    <source>
        <dbReference type="Google" id="ProtNLM"/>
    </source>
</evidence>
<evidence type="ECO:0000256" key="1">
    <source>
        <dbReference type="SAM" id="MobiDB-lite"/>
    </source>
</evidence>
<name>A0ABU4XBS6_9HYPH</name>
<evidence type="ECO:0000313" key="3">
    <source>
        <dbReference type="Proteomes" id="UP001271780"/>
    </source>
</evidence>
<dbReference type="EMBL" id="JAVIIZ010000001">
    <property type="protein sequence ID" value="MDX8471009.1"/>
    <property type="molecule type" value="Genomic_DNA"/>
</dbReference>
<feature type="region of interest" description="Disordered" evidence="1">
    <location>
        <begin position="32"/>
        <end position="80"/>
    </location>
</feature>
<proteinExistence type="predicted"/>
<reference evidence="2 3" key="1">
    <citation type="submission" date="2023-08" db="EMBL/GenBank/DDBJ databases">
        <title>Implementing the SeqCode for naming new Mesorhizobium species isolated from Vachellia karroo root nodules.</title>
        <authorList>
            <person name="Van Lill M."/>
        </authorList>
    </citation>
    <scope>NUCLEOTIDE SEQUENCE [LARGE SCALE GENOMIC DNA]</scope>
    <source>
        <strain evidence="2 3">VK23A</strain>
    </source>
</reference>
<dbReference type="RefSeq" id="WP_320315181.1">
    <property type="nucleotide sequence ID" value="NZ_JAVIIX010000001.1"/>
</dbReference>
<feature type="compositionally biased region" description="Polar residues" evidence="1">
    <location>
        <begin position="51"/>
        <end position="63"/>
    </location>
</feature>
<comment type="caution">
    <text evidence="2">The sequence shown here is derived from an EMBL/GenBank/DDBJ whole genome shotgun (WGS) entry which is preliminary data.</text>
</comment>
<feature type="compositionally biased region" description="Basic and acidic residues" evidence="1">
    <location>
        <begin position="32"/>
        <end position="50"/>
    </location>
</feature>
<evidence type="ECO:0000313" key="2">
    <source>
        <dbReference type="EMBL" id="MDX8471009.1"/>
    </source>
</evidence>
<organism evidence="2 3">
    <name type="scientific">Mesorhizobium dulcispinae</name>
    <dbReference type="NCBI Taxonomy" id="3072316"/>
    <lineage>
        <taxon>Bacteria</taxon>
        <taxon>Pseudomonadati</taxon>
        <taxon>Pseudomonadota</taxon>
        <taxon>Alphaproteobacteria</taxon>
        <taxon>Hyphomicrobiales</taxon>
        <taxon>Phyllobacteriaceae</taxon>
        <taxon>Mesorhizobium</taxon>
    </lineage>
</organism>
<sequence length="92" mass="10029">MTDPLAGSWRVFTLILAGWMFQSIEPNSISFKRGDAASHHASSENEEKSSEYWQLTVGQLSTISPPPRNGGSQSGTRDCTARSACVERLDLA</sequence>